<dbReference type="InterPro" id="IPR050271">
    <property type="entry name" value="UDP-glycosyltransferase"/>
</dbReference>
<gene>
    <name evidence="6" type="ORF">CEUTPL_LOCUS8600</name>
</gene>
<dbReference type="PANTHER" id="PTHR48043">
    <property type="entry name" value="EG:EG0003.4 PROTEIN-RELATED"/>
    <property type="match status" value="1"/>
</dbReference>
<name>A0A9N9MPQ5_9CUCU</name>
<evidence type="ECO:0000256" key="5">
    <source>
        <dbReference type="RuleBase" id="RU362059"/>
    </source>
</evidence>
<dbReference type="EMBL" id="OU892280">
    <property type="protein sequence ID" value="CAG9768049.1"/>
    <property type="molecule type" value="Genomic_DNA"/>
</dbReference>
<keyword evidence="3 4" id="KW-0808">Transferase</keyword>
<evidence type="ECO:0000313" key="6">
    <source>
        <dbReference type="EMBL" id="CAG9768049.1"/>
    </source>
</evidence>
<dbReference type="InterPro" id="IPR035595">
    <property type="entry name" value="UDP_glycos_trans_CS"/>
</dbReference>
<dbReference type="SUPFAM" id="SSF53756">
    <property type="entry name" value="UDP-Glycosyltransferase/glycogen phosphorylase"/>
    <property type="match status" value="1"/>
</dbReference>
<dbReference type="CDD" id="cd03784">
    <property type="entry name" value="GT1_Gtf-like"/>
    <property type="match status" value="1"/>
</dbReference>
<accession>A0A9N9MPQ5</accession>
<dbReference type="Pfam" id="PF00201">
    <property type="entry name" value="UDPGT"/>
    <property type="match status" value="1"/>
</dbReference>
<dbReference type="FunFam" id="3.40.50.2000:FF:000189">
    <property type="entry name" value="UDP-glucuronosyltransferase 2B14-like Protein"/>
    <property type="match status" value="1"/>
</dbReference>
<proteinExistence type="inferred from homology"/>
<evidence type="ECO:0000256" key="2">
    <source>
        <dbReference type="ARBA" id="ARBA00022676"/>
    </source>
</evidence>
<feature type="chain" id="PRO_5040532131" description="UDP-glucuronosyltransferase" evidence="5">
    <location>
        <begin position="20"/>
        <end position="519"/>
    </location>
</feature>
<dbReference type="InterPro" id="IPR002213">
    <property type="entry name" value="UDP_glucos_trans"/>
</dbReference>
<keyword evidence="5" id="KW-0472">Membrane</keyword>
<dbReference type="AlphaFoldDB" id="A0A9N9MPQ5"/>
<dbReference type="GO" id="GO:0016020">
    <property type="term" value="C:membrane"/>
    <property type="evidence" value="ECO:0007669"/>
    <property type="project" value="UniProtKB-SubCell"/>
</dbReference>
<comment type="catalytic activity">
    <reaction evidence="5">
        <text>glucuronate acceptor + UDP-alpha-D-glucuronate = acceptor beta-D-glucuronoside + UDP + H(+)</text>
        <dbReference type="Rhea" id="RHEA:21032"/>
        <dbReference type="ChEBI" id="CHEBI:15378"/>
        <dbReference type="ChEBI" id="CHEBI:58052"/>
        <dbReference type="ChEBI" id="CHEBI:58223"/>
        <dbReference type="ChEBI" id="CHEBI:132367"/>
        <dbReference type="ChEBI" id="CHEBI:132368"/>
        <dbReference type="EC" id="2.4.1.17"/>
    </reaction>
</comment>
<protein>
    <recommendedName>
        <fullName evidence="5">UDP-glucuronosyltransferase</fullName>
        <ecNumber evidence="5">2.4.1.17</ecNumber>
    </recommendedName>
</protein>
<keyword evidence="5" id="KW-0732">Signal</keyword>
<reference evidence="6" key="1">
    <citation type="submission" date="2022-01" db="EMBL/GenBank/DDBJ databases">
        <authorList>
            <person name="King R."/>
        </authorList>
    </citation>
    <scope>NUCLEOTIDE SEQUENCE</scope>
</reference>
<evidence type="ECO:0000256" key="3">
    <source>
        <dbReference type="ARBA" id="ARBA00022679"/>
    </source>
</evidence>
<dbReference type="Gene3D" id="3.40.50.2000">
    <property type="entry name" value="Glycogen Phosphorylase B"/>
    <property type="match status" value="1"/>
</dbReference>
<organism evidence="6 7">
    <name type="scientific">Ceutorhynchus assimilis</name>
    <name type="common">cabbage seed weevil</name>
    <dbReference type="NCBI Taxonomy" id="467358"/>
    <lineage>
        <taxon>Eukaryota</taxon>
        <taxon>Metazoa</taxon>
        <taxon>Ecdysozoa</taxon>
        <taxon>Arthropoda</taxon>
        <taxon>Hexapoda</taxon>
        <taxon>Insecta</taxon>
        <taxon>Pterygota</taxon>
        <taxon>Neoptera</taxon>
        <taxon>Endopterygota</taxon>
        <taxon>Coleoptera</taxon>
        <taxon>Polyphaga</taxon>
        <taxon>Cucujiformia</taxon>
        <taxon>Curculionidae</taxon>
        <taxon>Ceutorhynchinae</taxon>
        <taxon>Ceutorhynchus</taxon>
    </lineage>
</organism>
<dbReference type="EC" id="2.4.1.17" evidence="5"/>
<feature type="transmembrane region" description="Helical" evidence="5">
    <location>
        <begin position="475"/>
        <end position="500"/>
    </location>
</feature>
<dbReference type="GO" id="GO:0015020">
    <property type="term" value="F:glucuronosyltransferase activity"/>
    <property type="evidence" value="ECO:0007669"/>
    <property type="project" value="UniProtKB-EC"/>
</dbReference>
<comment type="subcellular location">
    <subcellularLocation>
        <location evidence="5">Membrane</location>
        <topology evidence="5">Single-pass membrane protein</topology>
    </subcellularLocation>
</comment>
<dbReference type="PANTHER" id="PTHR48043:SF145">
    <property type="entry name" value="FI06409P-RELATED"/>
    <property type="match status" value="1"/>
</dbReference>
<comment type="similarity">
    <text evidence="1 4">Belongs to the UDP-glycosyltransferase family.</text>
</comment>
<dbReference type="Proteomes" id="UP001152799">
    <property type="component" value="Chromosome 4"/>
</dbReference>
<evidence type="ECO:0000256" key="1">
    <source>
        <dbReference type="ARBA" id="ARBA00009995"/>
    </source>
</evidence>
<keyword evidence="5" id="KW-1133">Transmembrane helix</keyword>
<keyword evidence="2 4" id="KW-0328">Glycosyltransferase</keyword>
<feature type="signal peptide" evidence="5">
    <location>
        <begin position="1"/>
        <end position="19"/>
    </location>
</feature>
<keyword evidence="5" id="KW-0812">Transmembrane</keyword>
<dbReference type="OrthoDB" id="5835829at2759"/>
<keyword evidence="7" id="KW-1185">Reference proteome</keyword>
<evidence type="ECO:0000256" key="4">
    <source>
        <dbReference type="RuleBase" id="RU003718"/>
    </source>
</evidence>
<dbReference type="PROSITE" id="PS00375">
    <property type="entry name" value="UDPGT"/>
    <property type="match status" value="1"/>
</dbReference>
<evidence type="ECO:0000313" key="7">
    <source>
        <dbReference type="Proteomes" id="UP001152799"/>
    </source>
</evidence>
<sequence>MMAFKILALLPLILGQCFAANILAVLFFPGVSHFQMFKPVLKELARRGHSVDVYSSFPSDEKIKGYTDIVLESSAPKLTNNVTFQYLKNLQGTMSIINLSTTFGAKACDAVFKSTQMQYLKNSTKNYDLVITQLFSTECLLGWGWHFGAPNVVMTSSVNLPWSAYMFGNPDNPSYIPTYLAKSGVVMNLYERIVNTWDLVMSKLIYWWYSSLPSNQVAKEFFGQDMPDLDILARNISLQLINTHFSILGAIPLVPNIVEVAGLHIQQPKPVDKYFDGVLTTDKKGIIYFNTGTLIKSETFPIQTTQAIFDAFAQLPYKVIWKATKENFPNGLSFPENIHFEKWLPQQNILCDPRVKLFVSHGGMFGTQETVYCGVPILGIPYFADQFLNINQAEAAGFAKMLDFDNISKETVLEAAKELLDNPKYLQKSKEISHQFKDRPSSAMDTAIYWIEYVIRHKGAPQLQSPAKNLTWYQYYLLDVFIVAVGIPSILISLFVKLISKIVGSNGSRRHRNKKVKTK</sequence>